<protein>
    <recommendedName>
        <fullName evidence="5">RNase H type-1 domain-containing protein</fullName>
    </recommendedName>
</protein>
<dbReference type="InterPro" id="IPR012337">
    <property type="entry name" value="RNaseH-like_sf"/>
</dbReference>
<dbReference type="Proteomes" id="UP001459277">
    <property type="component" value="Unassembled WGS sequence"/>
</dbReference>
<dbReference type="InterPro" id="IPR036397">
    <property type="entry name" value="RNaseH_sf"/>
</dbReference>
<dbReference type="PANTHER" id="PTHR36331">
    <property type="entry name" value="40S RIBOSOMAL PROTEIN"/>
    <property type="match status" value="1"/>
</dbReference>
<dbReference type="GO" id="GO:0004523">
    <property type="term" value="F:RNA-DNA hybrid ribonuclease activity"/>
    <property type="evidence" value="ECO:0007669"/>
    <property type="project" value="InterPro"/>
</dbReference>
<dbReference type="CDD" id="cd06222">
    <property type="entry name" value="RNase_H_like"/>
    <property type="match status" value="1"/>
</dbReference>
<dbReference type="GO" id="GO:0003676">
    <property type="term" value="F:nucleic acid binding"/>
    <property type="evidence" value="ECO:0007669"/>
    <property type="project" value="InterPro"/>
</dbReference>
<evidence type="ECO:0008006" key="5">
    <source>
        <dbReference type="Google" id="ProtNLM"/>
    </source>
</evidence>
<dbReference type="InterPro" id="IPR002156">
    <property type="entry name" value="RNaseH_domain"/>
</dbReference>
<dbReference type="Pfam" id="PF13456">
    <property type="entry name" value="RVT_3"/>
    <property type="match status" value="1"/>
</dbReference>
<gene>
    <name evidence="3" type="ORF">SO802_014041</name>
</gene>
<proteinExistence type="predicted"/>
<dbReference type="SUPFAM" id="SSF53098">
    <property type="entry name" value="Ribonuclease H-like"/>
    <property type="match status" value="1"/>
</dbReference>
<comment type="caution">
    <text evidence="3">The sequence shown here is derived from an EMBL/GenBank/DDBJ whole genome shotgun (WGS) entry which is preliminary data.</text>
</comment>
<name>A0AAW2D7A2_9ROSI</name>
<dbReference type="Pfam" id="PF25285">
    <property type="entry name" value="DUF7875"/>
    <property type="match status" value="1"/>
</dbReference>
<organism evidence="3 4">
    <name type="scientific">Lithocarpus litseifolius</name>
    <dbReference type="NCBI Taxonomy" id="425828"/>
    <lineage>
        <taxon>Eukaryota</taxon>
        <taxon>Viridiplantae</taxon>
        <taxon>Streptophyta</taxon>
        <taxon>Embryophyta</taxon>
        <taxon>Tracheophyta</taxon>
        <taxon>Spermatophyta</taxon>
        <taxon>Magnoliopsida</taxon>
        <taxon>eudicotyledons</taxon>
        <taxon>Gunneridae</taxon>
        <taxon>Pentapetalae</taxon>
        <taxon>rosids</taxon>
        <taxon>fabids</taxon>
        <taxon>Fagales</taxon>
        <taxon>Fagaceae</taxon>
        <taxon>Lithocarpus</taxon>
    </lineage>
</organism>
<evidence type="ECO:0000313" key="3">
    <source>
        <dbReference type="EMBL" id="KAL0006480.1"/>
    </source>
</evidence>
<dbReference type="EMBL" id="JAZDWU010000004">
    <property type="protein sequence ID" value="KAL0006480.1"/>
    <property type="molecule type" value="Genomic_DNA"/>
</dbReference>
<keyword evidence="4" id="KW-1185">Reference proteome</keyword>
<dbReference type="PANTHER" id="PTHR36331:SF1">
    <property type="entry name" value="40S RIBOSOMAL PROTEIN"/>
    <property type="match status" value="1"/>
</dbReference>
<dbReference type="AlphaFoldDB" id="A0AAW2D7A2"/>
<feature type="domain" description="RNase H type-1" evidence="1">
    <location>
        <begin position="153"/>
        <end position="262"/>
    </location>
</feature>
<sequence>MVRKLYSTSLLPPQLFAASPVSSLTLCLSHIPNPDTNTRRQGDIGSSNIGSTIELVGLKPSIIYRINQSSTRLMRQTAGIFTVGGGLGFWILCRLHYGPRITVPRSLRWAACGAVSVSSTTALLVRLFSPECEPQNIAAYDKGNGSSLGNLGEFGAGGVARTTNGEWLWGFSLQLGVTNNTMAVQWGIRGALARARAKGHHRVCFQIDSLLAYKWLKTNEDYPMEFANLILDCRWLLNRDWEVCVDHIWRKANSCLDLLAKRGAFQLEREVLYDTCPTFLGQCLYWDSMSFV</sequence>
<evidence type="ECO:0000259" key="2">
    <source>
        <dbReference type="Pfam" id="PF25285"/>
    </source>
</evidence>
<evidence type="ECO:0000313" key="4">
    <source>
        <dbReference type="Proteomes" id="UP001459277"/>
    </source>
</evidence>
<reference evidence="3 4" key="1">
    <citation type="submission" date="2024-01" db="EMBL/GenBank/DDBJ databases">
        <title>A telomere-to-telomere, gap-free genome of sweet tea (Lithocarpus litseifolius).</title>
        <authorList>
            <person name="Zhou J."/>
        </authorList>
    </citation>
    <scope>NUCLEOTIDE SEQUENCE [LARGE SCALE GENOMIC DNA]</scope>
    <source>
        <strain evidence="3">Zhou-2022a</strain>
        <tissue evidence="3">Leaf</tissue>
    </source>
</reference>
<feature type="domain" description="DUF7875" evidence="2">
    <location>
        <begin position="68"/>
        <end position="143"/>
    </location>
</feature>
<dbReference type="InterPro" id="IPR044730">
    <property type="entry name" value="RNase_H-like_dom_plant"/>
</dbReference>
<dbReference type="Gene3D" id="3.30.420.10">
    <property type="entry name" value="Ribonuclease H-like superfamily/Ribonuclease H"/>
    <property type="match status" value="1"/>
</dbReference>
<evidence type="ECO:0000259" key="1">
    <source>
        <dbReference type="Pfam" id="PF13456"/>
    </source>
</evidence>
<accession>A0AAW2D7A2</accession>
<dbReference type="InterPro" id="IPR057197">
    <property type="entry name" value="DUF7875"/>
</dbReference>